<dbReference type="InterPro" id="IPR000073">
    <property type="entry name" value="AB_hydrolase_1"/>
</dbReference>
<dbReference type="EMBL" id="CP009896">
    <property type="protein sequence ID" value="AIY18377.1"/>
    <property type="molecule type" value="Genomic_DNA"/>
</dbReference>
<evidence type="ECO:0000313" key="4">
    <source>
        <dbReference type="EMBL" id="KAB2811651.1"/>
    </source>
</evidence>
<evidence type="ECO:0000313" key="3">
    <source>
        <dbReference type="EMBL" id="AIY18377.1"/>
    </source>
</evidence>
<dbReference type="Pfam" id="PF00561">
    <property type="entry name" value="Abhydrolase_1"/>
    <property type="match status" value="1"/>
</dbReference>
<dbReference type="STRING" id="2045.KR76_19310"/>
<dbReference type="AlphaFoldDB" id="A0A0A1DP23"/>
<proteinExistence type="predicted"/>
<evidence type="ECO:0000256" key="1">
    <source>
        <dbReference type="ARBA" id="ARBA00022801"/>
    </source>
</evidence>
<dbReference type="GeneID" id="96610954"/>
<dbReference type="eggNOG" id="COG2267">
    <property type="taxonomic scope" value="Bacteria"/>
</dbReference>
<dbReference type="HOGENOM" id="CLU_020336_50_2_11"/>
<dbReference type="InterPro" id="IPR000639">
    <property type="entry name" value="Epox_hydrolase-like"/>
</dbReference>
<dbReference type="PRINTS" id="PR00412">
    <property type="entry name" value="EPOXHYDRLASE"/>
</dbReference>
<dbReference type="SUPFAM" id="SSF53474">
    <property type="entry name" value="alpha/beta-Hydrolases"/>
    <property type="match status" value="1"/>
</dbReference>
<organism evidence="3 5">
    <name type="scientific">Nocardioides simplex</name>
    <name type="common">Arthrobacter simplex</name>
    <dbReference type="NCBI Taxonomy" id="2045"/>
    <lineage>
        <taxon>Bacteria</taxon>
        <taxon>Bacillati</taxon>
        <taxon>Actinomycetota</taxon>
        <taxon>Actinomycetes</taxon>
        <taxon>Propionibacteriales</taxon>
        <taxon>Nocardioidaceae</taxon>
        <taxon>Pimelobacter</taxon>
    </lineage>
</organism>
<dbReference type="Gene3D" id="3.40.50.1820">
    <property type="entry name" value="alpha/beta hydrolase"/>
    <property type="match status" value="1"/>
</dbReference>
<dbReference type="Proteomes" id="UP000030300">
    <property type="component" value="Chromosome"/>
</dbReference>
<keyword evidence="5" id="KW-1185">Reference proteome</keyword>
<keyword evidence="1 3" id="KW-0378">Hydrolase</keyword>
<name>A0A0A1DP23_NOCSI</name>
<protein>
    <submittedName>
        <fullName evidence="3 4">Alpha/beta hydrolase</fullName>
        <ecNumber evidence="3">3.8.1.5</ecNumber>
    </submittedName>
</protein>
<dbReference type="KEGG" id="psim:KR76_19310"/>
<dbReference type="InterPro" id="IPR029058">
    <property type="entry name" value="AB_hydrolase_fold"/>
</dbReference>
<dbReference type="OrthoDB" id="5172953at2"/>
<dbReference type="PANTHER" id="PTHR43329">
    <property type="entry name" value="EPOXIDE HYDROLASE"/>
    <property type="match status" value="1"/>
</dbReference>
<dbReference type="Proteomes" id="UP000449906">
    <property type="component" value="Unassembled WGS sequence"/>
</dbReference>
<dbReference type="RefSeq" id="WP_038680561.1">
    <property type="nucleotide sequence ID" value="NZ_BJMC01000022.1"/>
</dbReference>
<dbReference type="EMBL" id="WBVM01000001">
    <property type="protein sequence ID" value="KAB2811651.1"/>
    <property type="molecule type" value="Genomic_DNA"/>
</dbReference>
<evidence type="ECO:0000313" key="5">
    <source>
        <dbReference type="Proteomes" id="UP000030300"/>
    </source>
</evidence>
<reference evidence="4 6" key="2">
    <citation type="submission" date="2019-09" db="EMBL/GenBank/DDBJ databases">
        <title>Pimelobacter sp. isolated from Paulinella.</title>
        <authorList>
            <person name="Jeong S.E."/>
        </authorList>
    </citation>
    <scope>NUCLEOTIDE SEQUENCE [LARGE SCALE GENOMIC DNA]</scope>
    <source>
        <strain evidence="4 6">Pch-N</strain>
    </source>
</reference>
<evidence type="ECO:0000313" key="6">
    <source>
        <dbReference type="Proteomes" id="UP000449906"/>
    </source>
</evidence>
<gene>
    <name evidence="4" type="ORF">F9L07_07245</name>
    <name evidence="3" type="ORF">KR76_19310</name>
</gene>
<evidence type="ECO:0000259" key="2">
    <source>
        <dbReference type="Pfam" id="PF00561"/>
    </source>
</evidence>
<sequence>MSTSAPRPEQRVRSASIAFRDILSDDGTHVRAWTNDPDGVIDGPTVVLCNGLGTNPYLWPWLLDPACGVRVVSWNHRGVGGSERPADKKHVEIEHFVQDGLSVMDHFGIDSAVLMGWSMGVNTAFELTYRHPERVRGIFAMCGVPGDTFATMLGPLHLPRLLARAVTVNACRVAKHAGWAVNPIVRNLPMTPAVVRLLGRTGFMFPMADPEAASVGLQEFLTTPVDWYAHLAISTSRHPRVRLSKIQVPTMFVSATYDVLAGARDMASAARRLTDNGQDSAYVELRGSHFVQLEQPDRVHRLLLEFLEHVA</sequence>
<dbReference type="EC" id="3.8.1.5" evidence="3"/>
<accession>A0A0A1DP23</accession>
<dbReference type="GO" id="GO:0018786">
    <property type="term" value="F:haloalkane dehalogenase activity"/>
    <property type="evidence" value="ECO:0007669"/>
    <property type="project" value="UniProtKB-EC"/>
</dbReference>
<reference evidence="3 5" key="1">
    <citation type="journal article" date="2015" name="Genome Announc.">
        <title>Complete Genome Sequence of Steroid-Transforming Nocardioides simplex VKM Ac-2033D.</title>
        <authorList>
            <person name="Shtratnikova V.Y."/>
            <person name="Schelkunov M.I."/>
            <person name="Pekov Y.A."/>
            <person name="Fokina V.V."/>
            <person name="Logacheva M.D."/>
            <person name="Sokolov S.L."/>
            <person name="Bragin E.Y."/>
            <person name="Ashapkin V.V."/>
            <person name="Donova M.V."/>
        </authorList>
    </citation>
    <scope>NUCLEOTIDE SEQUENCE [LARGE SCALE GENOMIC DNA]</scope>
    <source>
        <strain evidence="3 5">VKM Ac-2033D</strain>
    </source>
</reference>
<feature type="domain" description="AB hydrolase-1" evidence="2">
    <location>
        <begin position="44"/>
        <end position="147"/>
    </location>
</feature>